<dbReference type="Proteomes" id="UP000824782">
    <property type="component" value="Unassembled WGS sequence"/>
</dbReference>
<organism evidence="1 2">
    <name type="scientific">Engystomops pustulosus</name>
    <name type="common">Tungara frog</name>
    <name type="synonym">Physalaemus pustulosus</name>
    <dbReference type="NCBI Taxonomy" id="76066"/>
    <lineage>
        <taxon>Eukaryota</taxon>
        <taxon>Metazoa</taxon>
        <taxon>Chordata</taxon>
        <taxon>Craniata</taxon>
        <taxon>Vertebrata</taxon>
        <taxon>Euteleostomi</taxon>
        <taxon>Amphibia</taxon>
        <taxon>Batrachia</taxon>
        <taxon>Anura</taxon>
        <taxon>Neobatrachia</taxon>
        <taxon>Hyloidea</taxon>
        <taxon>Leptodactylidae</taxon>
        <taxon>Leiuperinae</taxon>
        <taxon>Engystomops</taxon>
    </lineage>
</organism>
<evidence type="ECO:0000313" key="2">
    <source>
        <dbReference type="Proteomes" id="UP000824782"/>
    </source>
</evidence>
<dbReference type="AlphaFoldDB" id="A0AAV7BDG1"/>
<sequence length="82" mass="8997">MLDVCNSNALGSISVKQVFLIDPPIDRICYKFIIDGHLSAAILDHENGGPFGIRSSVVDYDSIVHSNALGFISFTVYPQDRL</sequence>
<keyword evidence="2" id="KW-1185">Reference proteome</keyword>
<protein>
    <submittedName>
        <fullName evidence="1">Uncharacterized protein</fullName>
    </submittedName>
</protein>
<gene>
    <name evidence="1" type="ORF">GDO81_011361</name>
</gene>
<comment type="caution">
    <text evidence="1">The sequence shown here is derived from an EMBL/GenBank/DDBJ whole genome shotgun (WGS) entry which is preliminary data.</text>
</comment>
<accession>A0AAV7BDG1</accession>
<reference evidence="1" key="1">
    <citation type="thesis" date="2020" institute="ProQuest LLC" country="789 East Eisenhower Parkway, Ann Arbor, MI, USA">
        <title>Comparative Genomics and Chromosome Evolution.</title>
        <authorList>
            <person name="Mudd A.B."/>
        </authorList>
    </citation>
    <scope>NUCLEOTIDE SEQUENCE</scope>
    <source>
        <strain evidence="1">237g6f4</strain>
        <tissue evidence="1">Blood</tissue>
    </source>
</reference>
<evidence type="ECO:0000313" key="1">
    <source>
        <dbReference type="EMBL" id="KAG8570635.1"/>
    </source>
</evidence>
<name>A0AAV7BDG1_ENGPU</name>
<dbReference type="EMBL" id="WNYA01000005">
    <property type="protein sequence ID" value="KAG8570635.1"/>
    <property type="molecule type" value="Genomic_DNA"/>
</dbReference>
<proteinExistence type="predicted"/>